<dbReference type="PANTHER" id="PTHR34389:SF2">
    <property type="entry name" value="L-RHAMNOSE MUTAROTASE"/>
    <property type="match status" value="1"/>
</dbReference>
<evidence type="ECO:0000313" key="2">
    <source>
        <dbReference type="Proteomes" id="UP000612680"/>
    </source>
</evidence>
<dbReference type="RefSeq" id="WP_204658462.1">
    <property type="nucleotide sequence ID" value="NZ_CP056775.1"/>
</dbReference>
<evidence type="ECO:0000313" key="1">
    <source>
        <dbReference type="EMBL" id="QRR02971.1"/>
    </source>
</evidence>
<sequence length="107" mass="12569">MENGIVQAFRMQLKTGFEEEYKKRHDEIWPELSDLLVQAGIREYYIFLDPGTLALFAFQRLSTDHQTGDLATLPIMKRWWDYMADLMEVNPDNSPRSVACPEVFRLL</sequence>
<dbReference type="EMBL" id="CP056775">
    <property type="protein sequence ID" value="QRR02971.1"/>
    <property type="molecule type" value="Genomic_DNA"/>
</dbReference>
<reference evidence="1 2" key="1">
    <citation type="submission" date="2020-06" db="EMBL/GenBank/DDBJ databases">
        <title>Dyadobacter sandarakinus sp. nov., isolated from the soil of the Arctic Yellow River Station.</title>
        <authorList>
            <person name="Zhang Y."/>
            <person name="Peng F."/>
        </authorList>
    </citation>
    <scope>NUCLEOTIDE SEQUENCE [LARGE SCALE GENOMIC DNA]</scope>
    <source>
        <strain evidence="1 2">Q3-56</strain>
    </source>
</reference>
<accession>A0ABX7IA38</accession>
<protein>
    <submittedName>
        <fullName evidence="1">L-rhamnose mutarotase</fullName>
    </submittedName>
</protein>
<dbReference type="SUPFAM" id="SSF54909">
    <property type="entry name" value="Dimeric alpha+beta barrel"/>
    <property type="match status" value="1"/>
</dbReference>
<dbReference type="PANTHER" id="PTHR34389">
    <property type="entry name" value="L-RHAMNOSE MUTAROTASE"/>
    <property type="match status" value="1"/>
</dbReference>
<gene>
    <name evidence="1" type="ORF">HWI92_19685</name>
</gene>
<proteinExistence type="predicted"/>
<dbReference type="InterPro" id="IPR008000">
    <property type="entry name" value="Rham/fucose_mutarotase"/>
</dbReference>
<dbReference type="InterPro" id="IPR011008">
    <property type="entry name" value="Dimeric_a/b-barrel"/>
</dbReference>
<name>A0ABX7IA38_9BACT</name>
<organism evidence="1 2">
    <name type="scientific">Dyadobacter sandarakinus</name>
    <dbReference type="NCBI Taxonomy" id="2747268"/>
    <lineage>
        <taxon>Bacteria</taxon>
        <taxon>Pseudomonadati</taxon>
        <taxon>Bacteroidota</taxon>
        <taxon>Cytophagia</taxon>
        <taxon>Cytophagales</taxon>
        <taxon>Spirosomataceae</taxon>
        <taxon>Dyadobacter</taxon>
    </lineage>
</organism>
<dbReference type="Pfam" id="PF05336">
    <property type="entry name" value="rhaM"/>
    <property type="match status" value="1"/>
</dbReference>
<dbReference type="Gene3D" id="3.30.70.100">
    <property type="match status" value="1"/>
</dbReference>
<keyword evidence="2" id="KW-1185">Reference proteome</keyword>
<dbReference type="Proteomes" id="UP000612680">
    <property type="component" value="Chromosome"/>
</dbReference>